<evidence type="ECO:0000313" key="1">
    <source>
        <dbReference type="EMBL" id="CAG8656534.1"/>
    </source>
</evidence>
<gene>
    <name evidence="1" type="ORF">DHETER_LOCUS9550</name>
</gene>
<name>A0ACA9NKL2_9GLOM</name>
<accession>A0ACA9NKL2</accession>
<dbReference type="EMBL" id="CAJVPU010016957">
    <property type="protein sequence ID" value="CAG8656534.1"/>
    <property type="molecule type" value="Genomic_DNA"/>
</dbReference>
<sequence length="74" mass="8521">VCCKPECCHIQIAKLLENQNTQTQTVPTFMEEIITEYTTRFRNLLGQVESIEEEDKILNFIEGLKPATKAKVSY</sequence>
<protein>
    <submittedName>
        <fullName evidence="1">4409_t:CDS:1</fullName>
    </submittedName>
</protein>
<dbReference type="Proteomes" id="UP000789702">
    <property type="component" value="Unassembled WGS sequence"/>
</dbReference>
<feature type="non-terminal residue" evidence="1">
    <location>
        <position position="1"/>
    </location>
</feature>
<evidence type="ECO:0000313" key="2">
    <source>
        <dbReference type="Proteomes" id="UP000789702"/>
    </source>
</evidence>
<organism evidence="1 2">
    <name type="scientific">Dentiscutata heterogama</name>
    <dbReference type="NCBI Taxonomy" id="1316150"/>
    <lineage>
        <taxon>Eukaryota</taxon>
        <taxon>Fungi</taxon>
        <taxon>Fungi incertae sedis</taxon>
        <taxon>Mucoromycota</taxon>
        <taxon>Glomeromycotina</taxon>
        <taxon>Glomeromycetes</taxon>
        <taxon>Diversisporales</taxon>
        <taxon>Gigasporaceae</taxon>
        <taxon>Dentiscutata</taxon>
    </lineage>
</organism>
<keyword evidence="2" id="KW-1185">Reference proteome</keyword>
<proteinExistence type="predicted"/>
<comment type="caution">
    <text evidence="1">The sequence shown here is derived from an EMBL/GenBank/DDBJ whole genome shotgun (WGS) entry which is preliminary data.</text>
</comment>
<reference evidence="1" key="1">
    <citation type="submission" date="2021-06" db="EMBL/GenBank/DDBJ databases">
        <authorList>
            <person name="Kallberg Y."/>
            <person name="Tangrot J."/>
            <person name="Rosling A."/>
        </authorList>
    </citation>
    <scope>NUCLEOTIDE SEQUENCE</scope>
    <source>
        <strain evidence="1">IL203A</strain>
    </source>
</reference>